<evidence type="ECO:0000313" key="2">
    <source>
        <dbReference type="Proteomes" id="UP000188298"/>
    </source>
</evidence>
<sequence length="119" mass="13660">MFNVLICLKQLDNINLAPMLERLYNHAKPQQIHIITSSNNANLILNLSQNIQEKIYIFDEDKIYKNLSLEVIQKYMESKNAAIWRSGWYLQQFLKMGYATFANSNDKTSNALLDMGGGG</sequence>
<dbReference type="Proteomes" id="UP000188298">
    <property type="component" value="Chromosome"/>
</dbReference>
<dbReference type="EMBL" id="CP019645">
    <property type="protein sequence ID" value="AQQ59737.1"/>
    <property type="molecule type" value="Genomic_DNA"/>
</dbReference>
<protein>
    <submittedName>
        <fullName evidence="1">Uncharacterized protein</fullName>
    </submittedName>
</protein>
<dbReference type="AlphaFoldDB" id="A0A1Q2LI74"/>
<dbReference type="KEGG" id="hbl:XJ32_06145"/>
<name>A0A1Q2LI74_9HELI</name>
<evidence type="ECO:0000313" key="1">
    <source>
        <dbReference type="EMBL" id="AQQ59737.1"/>
    </source>
</evidence>
<dbReference type="RefSeq" id="WP_077388699.1">
    <property type="nucleotide sequence ID" value="NZ_CP019645.1"/>
</dbReference>
<reference evidence="1 2" key="1">
    <citation type="submission" date="2017-02" db="EMBL/GenBank/DDBJ databases">
        <title>Whole genome sequencing of Helicobacter bilis strain AAQJH.</title>
        <authorList>
            <person name="Conlan S."/>
            <person name="Thomas P.J."/>
            <person name="Mullikin J."/>
            <person name="Palmore T.N."/>
            <person name="Frank K.M."/>
            <person name="Segre J.A."/>
        </authorList>
    </citation>
    <scope>NUCLEOTIDE SEQUENCE [LARGE SCALE GENOMIC DNA]</scope>
    <source>
        <strain evidence="1 2">AAQJH</strain>
    </source>
</reference>
<gene>
    <name evidence="1" type="ORF">XJ32_06145</name>
</gene>
<organism evidence="1 2">
    <name type="scientific">Helicobacter bilis</name>
    <dbReference type="NCBI Taxonomy" id="37372"/>
    <lineage>
        <taxon>Bacteria</taxon>
        <taxon>Pseudomonadati</taxon>
        <taxon>Campylobacterota</taxon>
        <taxon>Epsilonproteobacteria</taxon>
        <taxon>Campylobacterales</taxon>
        <taxon>Helicobacteraceae</taxon>
        <taxon>Helicobacter</taxon>
    </lineage>
</organism>
<proteinExistence type="predicted"/>
<accession>A0A1Q2LI74</accession>